<keyword evidence="11" id="KW-1185">Reference proteome</keyword>
<evidence type="ECO:0000256" key="1">
    <source>
        <dbReference type="ARBA" id="ARBA00001946"/>
    </source>
</evidence>
<evidence type="ECO:0000313" key="11">
    <source>
        <dbReference type="Proteomes" id="UP000552757"/>
    </source>
</evidence>
<dbReference type="PANTHER" id="PTHR33653:SF1">
    <property type="entry name" value="RIBONUCLEASE VAPC2"/>
    <property type="match status" value="1"/>
</dbReference>
<evidence type="ECO:0000256" key="2">
    <source>
        <dbReference type="ARBA" id="ARBA00022649"/>
    </source>
</evidence>
<keyword evidence="2 8" id="KW-1277">Toxin-antitoxin system</keyword>
<feature type="binding site" evidence="8">
    <location>
        <position position="5"/>
    </location>
    <ligand>
        <name>Mg(2+)</name>
        <dbReference type="ChEBI" id="CHEBI:18420"/>
    </ligand>
</feature>
<gene>
    <name evidence="8" type="primary">vapC</name>
    <name evidence="10" type="ORF">GGR44_000617</name>
</gene>
<evidence type="ECO:0000256" key="4">
    <source>
        <dbReference type="ARBA" id="ARBA00022723"/>
    </source>
</evidence>
<dbReference type="Proteomes" id="UP000552757">
    <property type="component" value="Unassembled WGS sequence"/>
</dbReference>
<dbReference type="InterPro" id="IPR029060">
    <property type="entry name" value="PIN-like_dom_sf"/>
</dbReference>
<dbReference type="HAMAP" id="MF_00265">
    <property type="entry name" value="VapC_Nob1"/>
    <property type="match status" value="1"/>
</dbReference>
<comment type="cofactor">
    <cofactor evidence="1 8">
        <name>Mg(2+)</name>
        <dbReference type="ChEBI" id="CHEBI:18420"/>
    </cofactor>
</comment>
<keyword evidence="6 8" id="KW-0460">Magnesium</keyword>
<name>A0A7W6GM97_9SPHN</name>
<evidence type="ECO:0000256" key="5">
    <source>
        <dbReference type="ARBA" id="ARBA00022801"/>
    </source>
</evidence>
<dbReference type="GO" id="GO:0090729">
    <property type="term" value="F:toxin activity"/>
    <property type="evidence" value="ECO:0007669"/>
    <property type="project" value="UniProtKB-KW"/>
</dbReference>
<dbReference type="AlphaFoldDB" id="A0A7W6GM97"/>
<comment type="function">
    <text evidence="8">Toxic component of a toxin-antitoxin (TA) system. An RNase.</text>
</comment>
<dbReference type="GO" id="GO:0000287">
    <property type="term" value="F:magnesium ion binding"/>
    <property type="evidence" value="ECO:0007669"/>
    <property type="project" value="UniProtKB-UniRule"/>
</dbReference>
<keyword evidence="4 8" id="KW-0479">Metal-binding</keyword>
<evidence type="ECO:0000256" key="6">
    <source>
        <dbReference type="ARBA" id="ARBA00022842"/>
    </source>
</evidence>
<dbReference type="InterPro" id="IPR050556">
    <property type="entry name" value="Type_II_TA_system_RNase"/>
</dbReference>
<dbReference type="GO" id="GO:0016787">
    <property type="term" value="F:hydrolase activity"/>
    <property type="evidence" value="ECO:0007669"/>
    <property type="project" value="UniProtKB-KW"/>
</dbReference>
<keyword evidence="8" id="KW-0800">Toxin</keyword>
<dbReference type="RefSeq" id="WP_183953954.1">
    <property type="nucleotide sequence ID" value="NZ_JACIEB010000001.1"/>
</dbReference>
<organism evidence="10 11">
    <name type="scientific">Sphingobium fontiphilum</name>
    <dbReference type="NCBI Taxonomy" id="944425"/>
    <lineage>
        <taxon>Bacteria</taxon>
        <taxon>Pseudomonadati</taxon>
        <taxon>Pseudomonadota</taxon>
        <taxon>Alphaproteobacteria</taxon>
        <taxon>Sphingomonadales</taxon>
        <taxon>Sphingomonadaceae</taxon>
        <taxon>Sphingobium</taxon>
    </lineage>
</organism>
<dbReference type="EMBL" id="JACIEB010000001">
    <property type="protein sequence ID" value="MBB3980986.1"/>
    <property type="molecule type" value="Genomic_DNA"/>
</dbReference>
<proteinExistence type="inferred from homology"/>
<comment type="caution">
    <text evidence="10">The sequence shown here is derived from an EMBL/GenBank/DDBJ whole genome shotgun (WGS) entry which is preliminary data.</text>
</comment>
<dbReference type="InterPro" id="IPR002716">
    <property type="entry name" value="PIN_dom"/>
</dbReference>
<keyword evidence="5 8" id="KW-0378">Hydrolase</keyword>
<evidence type="ECO:0000313" key="10">
    <source>
        <dbReference type="EMBL" id="MBB3980986.1"/>
    </source>
</evidence>
<dbReference type="SUPFAM" id="SSF88723">
    <property type="entry name" value="PIN domain-like"/>
    <property type="match status" value="1"/>
</dbReference>
<accession>A0A7W6GM97</accession>
<evidence type="ECO:0000259" key="9">
    <source>
        <dbReference type="Pfam" id="PF01850"/>
    </source>
</evidence>
<protein>
    <recommendedName>
        <fullName evidence="8">Ribonuclease VapC</fullName>
        <shortName evidence="8">RNase VapC</shortName>
        <ecNumber evidence="8">3.1.-.-</ecNumber>
    </recommendedName>
    <alternativeName>
        <fullName evidence="8">Toxin VapC</fullName>
    </alternativeName>
</protein>
<keyword evidence="3 8" id="KW-0540">Nuclease</keyword>
<sequence length="142" mass="15421">MIAVDTNVWSEATKAEPSQSVRAWVRAHSDQLWLPTIVLAELRAGAAMMPPGKRRTALEGHFDRLAALYADRLLDFDEQASLHYARVLEGARTQGRPIGTADAMIAATALRHGMALATRNLSDFAGAGVDLIDPWNAPLPHP</sequence>
<dbReference type="Pfam" id="PF01850">
    <property type="entry name" value="PIN"/>
    <property type="match status" value="1"/>
</dbReference>
<dbReference type="EC" id="3.1.-.-" evidence="8"/>
<feature type="binding site" evidence="8">
    <location>
        <position position="102"/>
    </location>
    <ligand>
        <name>Mg(2+)</name>
        <dbReference type="ChEBI" id="CHEBI:18420"/>
    </ligand>
</feature>
<reference evidence="10 11" key="1">
    <citation type="submission" date="2020-08" db="EMBL/GenBank/DDBJ databases">
        <title>Genomic Encyclopedia of Type Strains, Phase IV (KMG-IV): sequencing the most valuable type-strain genomes for metagenomic binning, comparative biology and taxonomic classification.</title>
        <authorList>
            <person name="Goeker M."/>
        </authorList>
    </citation>
    <scope>NUCLEOTIDE SEQUENCE [LARGE SCALE GENOMIC DNA]</scope>
    <source>
        <strain evidence="10 11">DSM 29348</strain>
    </source>
</reference>
<evidence type="ECO:0000256" key="8">
    <source>
        <dbReference type="HAMAP-Rule" id="MF_00265"/>
    </source>
</evidence>
<dbReference type="CDD" id="cd18731">
    <property type="entry name" value="PIN_NgFitB-like"/>
    <property type="match status" value="1"/>
</dbReference>
<evidence type="ECO:0000256" key="3">
    <source>
        <dbReference type="ARBA" id="ARBA00022722"/>
    </source>
</evidence>
<evidence type="ECO:0000256" key="7">
    <source>
        <dbReference type="ARBA" id="ARBA00038093"/>
    </source>
</evidence>
<dbReference type="InterPro" id="IPR022907">
    <property type="entry name" value="VapC_family"/>
</dbReference>
<comment type="similarity">
    <text evidence="7 8">Belongs to the PINc/VapC protein family.</text>
</comment>
<dbReference type="GO" id="GO:0004540">
    <property type="term" value="F:RNA nuclease activity"/>
    <property type="evidence" value="ECO:0007669"/>
    <property type="project" value="InterPro"/>
</dbReference>
<dbReference type="PANTHER" id="PTHR33653">
    <property type="entry name" value="RIBONUCLEASE VAPC2"/>
    <property type="match status" value="1"/>
</dbReference>
<dbReference type="Gene3D" id="3.40.50.1010">
    <property type="entry name" value="5'-nuclease"/>
    <property type="match status" value="1"/>
</dbReference>
<feature type="domain" description="PIN" evidence="9">
    <location>
        <begin position="2"/>
        <end position="120"/>
    </location>
</feature>